<dbReference type="Proteomes" id="UP000540685">
    <property type="component" value="Unassembled WGS sequence"/>
</dbReference>
<organism evidence="1 2">
    <name type="scientific">Streptosporangium becharense</name>
    <dbReference type="NCBI Taxonomy" id="1816182"/>
    <lineage>
        <taxon>Bacteria</taxon>
        <taxon>Bacillati</taxon>
        <taxon>Actinomycetota</taxon>
        <taxon>Actinomycetes</taxon>
        <taxon>Streptosporangiales</taxon>
        <taxon>Streptosporangiaceae</taxon>
        <taxon>Streptosporangium</taxon>
    </lineage>
</organism>
<comment type="caution">
    <text evidence="1">The sequence shown here is derived from an EMBL/GenBank/DDBJ whole genome shotgun (WGS) entry which is preliminary data.</text>
</comment>
<accession>A0A7W9IAN4</accession>
<proteinExistence type="predicted"/>
<keyword evidence="2" id="KW-1185">Reference proteome</keyword>
<sequence>MRIHRAPATSDARRLPQLASSLNNLGWRLLALSRFEDALVPLNEAVALYRRHVESPDGHARSLYNLGVGLGHLRRHREARAAEREARRL</sequence>
<protein>
    <submittedName>
        <fullName evidence="1">Tetratricopeptide (TPR) repeat protein</fullName>
    </submittedName>
</protein>
<dbReference type="AlphaFoldDB" id="A0A7W9IAN4"/>
<name>A0A7W9IAN4_9ACTN</name>
<dbReference type="InterPro" id="IPR011990">
    <property type="entry name" value="TPR-like_helical_dom_sf"/>
</dbReference>
<dbReference type="EMBL" id="JACHMP010000001">
    <property type="protein sequence ID" value="MBB5817173.1"/>
    <property type="molecule type" value="Genomic_DNA"/>
</dbReference>
<dbReference type="SUPFAM" id="SSF48452">
    <property type="entry name" value="TPR-like"/>
    <property type="match status" value="1"/>
</dbReference>
<evidence type="ECO:0000313" key="1">
    <source>
        <dbReference type="EMBL" id="MBB5817173.1"/>
    </source>
</evidence>
<gene>
    <name evidence="1" type="ORF">F4562_000235</name>
</gene>
<dbReference type="RefSeq" id="WP_184546218.1">
    <property type="nucleotide sequence ID" value="NZ_JACHMP010000001.1"/>
</dbReference>
<evidence type="ECO:0000313" key="2">
    <source>
        <dbReference type="Proteomes" id="UP000540685"/>
    </source>
</evidence>
<dbReference type="Gene3D" id="1.25.40.10">
    <property type="entry name" value="Tetratricopeptide repeat domain"/>
    <property type="match status" value="1"/>
</dbReference>
<dbReference type="Pfam" id="PF13374">
    <property type="entry name" value="TPR_10"/>
    <property type="match status" value="1"/>
</dbReference>
<reference evidence="1 2" key="1">
    <citation type="submission" date="2020-08" db="EMBL/GenBank/DDBJ databases">
        <title>Sequencing the genomes of 1000 actinobacteria strains.</title>
        <authorList>
            <person name="Klenk H.-P."/>
        </authorList>
    </citation>
    <scope>NUCLEOTIDE SEQUENCE [LARGE SCALE GENOMIC DNA]</scope>
    <source>
        <strain evidence="1 2">DSM 46887</strain>
    </source>
</reference>